<evidence type="ECO:0000256" key="1">
    <source>
        <dbReference type="ARBA" id="ARBA00008307"/>
    </source>
</evidence>
<feature type="domain" description="Mab-21-like nucleotidyltransferase" evidence="3">
    <location>
        <begin position="602"/>
        <end position="784"/>
    </location>
</feature>
<dbReference type="PANTHER" id="PTHR10656:SF70">
    <property type="entry name" value="PROTEIN MAB-21-RELATED"/>
    <property type="match status" value="1"/>
</dbReference>
<proteinExistence type="inferred from homology"/>
<dbReference type="Gene3D" id="1.10.1410.40">
    <property type="match status" value="2"/>
</dbReference>
<dbReference type="Pfam" id="PF20266">
    <property type="entry name" value="Mab-21_C"/>
    <property type="match status" value="2"/>
</dbReference>
<feature type="domain" description="Mab-21-like HhH/H2TH-like" evidence="4">
    <location>
        <begin position="370"/>
        <end position="468"/>
    </location>
</feature>
<feature type="compositionally biased region" description="Basic and acidic residues" evidence="2">
    <location>
        <begin position="490"/>
        <end position="504"/>
    </location>
</feature>
<evidence type="ECO:0000259" key="3">
    <source>
        <dbReference type="Pfam" id="PF03281"/>
    </source>
</evidence>
<feature type="compositionally biased region" description="Polar residues" evidence="2">
    <location>
        <begin position="478"/>
        <end position="489"/>
    </location>
</feature>
<accession>A0A8J6L858</accession>
<dbReference type="AlphaFoldDB" id="A0A8J6L858"/>
<keyword evidence="6" id="KW-1185">Reference proteome</keyword>
<dbReference type="InterPro" id="IPR046903">
    <property type="entry name" value="Mab-21-like_nuc_Trfase"/>
</dbReference>
<dbReference type="FunFam" id="3.30.460.90:FF:000001">
    <property type="entry name" value="protein mab-21-like 2"/>
    <property type="match status" value="2"/>
</dbReference>
<evidence type="ECO:0008006" key="7">
    <source>
        <dbReference type="Google" id="ProtNLM"/>
    </source>
</evidence>
<feature type="compositionally biased region" description="Polar residues" evidence="2">
    <location>
        <begin position="1"/>
        <end position="25"/>
    </location>
</feature>
<feature type="region of interest" description="Disordered" evidence="2">
    <location>
        <begin position="478"/>
        <end position="529"/>
    </location>
</feature>
<reference evidence="5" key="1">
    <citation type="journal article" date="2020" name="J Insects Food Feed">
        <title>The yellow mealworm (Tenebrio molitor) genome: a resource for the emerging insects as food and feed industry.</title>
        <authorList>
            <person name="Eriksson T."/>
            <person name="Andere A."/>
            <person name="Kelstrup H."/>
            <person name="Emery V."/>
            <person name="Picard C."/>
        </authorList>
    </citation>
    <scope>NUCLEOTIDE SEQUENCE</scope>
    <source>
        <strain evidence="5">Stoneville</strain>
        <tissue evidence="5">Whole head</tissue>
    </source>
</reference>
<feature type="compositionally biased region" description="Low complexity" evidence="2">
    <location>
        <begin position="505"/>
        <end position="517"/>
    </location>
</feature>
<evidence type="ECO:0000313" key="6">
    <source>
        <dbReference type="Proteomes" id="UP000719412"/>
    </source>
</evidence>
<feature type="domain" description="Mab-21-like HhH/H2TH-like" evidence="4">
    <location>
        <begin position="786"/>
        <end position="884"/>
    </location>
</feature>
<evidence type="ECO:0000313" key="5">
    <source>
        <dbReference type="EMBL" id="KAH0810367.1"/>
    </source>
</evidence>
<dbReference type="SMART" id="SM01265">
    <property type="entry name" value="Mab-21"/>
    <property type="match status" value="2"/>
</dbReference>
<feature type="compositionally biased region" description="Low complexity" evidence="2">
    <location>
        <begin position="1231"/>
        <end position="1245"/>
    </location>
</feature>
<gene>
    <name evidence="5" type="ORF">GEV33_012425</name>
</gene>
<protein>
    <recommendedName>
        <fullName evidence="7">Protein mab-21</fullName>
    </recommendedName>
</protein>
<comment type="caution">
    <text evidence="5">The sequence shown here is derived from an EMBL/GenBank/DDBJ whole genome shotgun (WGS) entry which is preliminary data.</text>
</comment>
<dbReference type="Gene3D" id="3.30.460.90">
    <property type="match status" value="2"/>
</dbReference>
<dbReference type="InterPro" id="IPR046906">
    <property type="entry name" value="Mab-21_HhH/H2TH-like"/>
</dbReference>
<dbReference type="EMBL" id="JABDTM020027524">
    <property type="protein sequence ID" value="KAH0810367.1"/>
    <property type="molecule type" value="Genomic_DNA"/>
</dbReference>
<dbReference type="InterPro" id="IPR024810">
    <property type="entry name" value="MAB21L/cGLR"/>
</dbReference>
<sequence length="1259" mass="142749">MHRSSNSSEDAQYQLVNDQRDQSGVSRDATRIENSKKCFRLATNQTLVNYLDMTPARRLSDTGHGGGACARRAFRPIDTINAHLSELRGLTAFALRPPPRVRYLCGAQSTTDGTRSIIMLVPPDMLAAQSKMLYQINKYYGERVQTRMATIAKTIREVCKVVQDVLKEVEVQEPRFISSLTECNGRYEGLEVISPNEFEVVLYLNQMGVFNFVDDGTLPGCAVLKLSDGRKRSMSLWVEFITASGYLSARKIRSRFQTLVAQACDKCSYRDSVKMIADTTEVKLRIRERFIVQITPAFKCSGVWPRSAAHWPIPHVPWPHPNLVAEVKTEGFDLLSKESVAIQGKQSAMEGDAWVLSFLEAENRLLQGGCRRRCLSILKTLRDRHLDLPGNPVSSYHLKTLLLYECEKHPRESEWDEACIGDRINGIFLQLISCLQCRRCPHYFLPNLDLFKGKSPSALENAAKQVWRLTREMLTNTRPPSISVATVTQRGERSRQTAFEHEQNDTTPPKTTTAAVAPDDRRGSSSRQLFDDVDMLVPPDMLAAQSKMVYQLNKYYTEKVQARKLQISKTIQEVCRVVQDVLKEVEVQEPRFISSLTDYNGRYDGLEVISPVEFEVVIYLNQMGVLNFVDDGTLPGCAVLKLSDGRKRSMSLWVEFITASGYLSARKMRSRFQTLVAQACDKCSYRDSVKMIADTTEVKLRIRERFIVQITPAFKCAGLWPRSAAHWPLPQIPWPHPNHVVEVKTEGFDLLSKECIALQGKQSAMEGDAWVLSFLEAENRLLQGGCRKRCLSILKTLRDRHLDLPGNPVTSYHMKTLLLYECEKHPRETEWDEACIADRINGIFLQLISCLQCKRCPHYFLPNLDLFKGKSPSALENAAKQVWRLTREMLTNTRYLQSGTKSAQIIPSCGNVPLLVSVKSSPAESFDVSFYFRKQTSRPADAGTMHVGTLIIISREFPDSNKKRRRCRQVMSSDGTTTAELGVPHLVGSSPKALKEEVTAPDADKMTIIENTHLKEKKNHQWDIRARRSREMQCVNKLRRRKHPPLSHQTPLRRLLHPIFFMYPPFSFGTLKWKQMVVGFSSGIKNIKEGTFGTRKHEFKMLYLRFCCFDLHPLDTTPNQPSSLCIPRRNAIRKGKTGPQQTDSSKFDYRDGYRDGVGEGGELPPIGHGMPQGVPSSNHLSILENSSFVRFVTAIRIKPKSTRPDSIFDSFSPRNQFLQGHIRTPNFGEVKPASPGKSPGSAPPKEQQTRVIRNRFMFA</sequence>
<evidence type="ECO:0000259" key="4">
    <source>
        <dbReference type="Pfam" id="PF20266"/>
    </source>
</evidence>
<dbReference type="FunFam" id="1.10.1410.40:FF:000002">
    <property type="entry name" value="protein mab-21-like 1"/>
    <property type="match status" value="2"/>
</dbReference>
<reference evidence="5" key="2">
    <citation type="submission" date="2021-08" db="EMBL/GenBank/DDBJ databases">
        <authorList>
            <person name="Eriksson T."/>
        </authorList>
    </citation>
    <scope>NUCLEOTIDE SEQUENCE</scope>
    <source>
        <strain evidence="5">Stoneville</strain>
        <tissue evidence="5">Whole head</tissue>
    </source>
</reference>
<feature type="region of interest" description="Disordered" evidence="2">
    <location>
        <begin position="1225"/>
        <end position="1248"/>
    </location>
</feature>
<feature type="region of interest" description="Disordered" evidence="2">
    <location>
        <begin position="1"/>
        <end position="29"/>
    </location>
</feature>
<feature type="domain" description="Mab-21-like nucleotidyltransferase" evidence="3">
    <location>
        <begin position="186"/>
        <end position="368"/>
    </location>
</feature>
<organism evidence="5 6">
    <name type="scientific">Tenebrio molitor</name>
    <name type="common">Yellow mealworm beetle</name>
    <dbReference type="NCBI Taxonomy" id="7067"/>
    <lineage>
        <taxon>Eukaryota</taxon>
        <taxon>Metazoa</taxon>
        <taxon>Ecdysozoa</taxon>
        <taxon>Arthropoda</taxon>
        <taxon>Hexapoda</taxon>
        <taxon>Insecta</taxon>
        <taxon>Pterygota</taxon>
        <taxon>Neoptera</taxon>
        <taxon>Endopterygota</taxon>
        <taxon>Coleoptera</taxon>
        <taxon>Polyphaga</taxon>
        <taxon>Cucujiformia</taxon>
        <taxon>Tenebrionidae</taxon>
        <taxon>Tenebrio</taxon>
    </lineage>
</organism>
<evidence type="ECO:0000256" key="2">
    <source>
        <dbReference type="SAM" id="MobiDB-lite"/>
    </source>
</evidence>
<dbReference type="Pfam" id="PF03281">
    <property type="entry name" value="Mab-21"/>
    <property type="match status" value="2"/>
</dbReference>
<comment type="similarity">
    <text evidence="1">Belongs to the mab-21 family.</text>
</comment>
<dbReference type="PANTHER" id="PTHR10656">
    <property type="entry name" value="CELL FATE DETERMINING PROTEIN MAB21-RELATED"/>
    <property type="match status" value="1"/>
</dbReference>
<dbReference type="Proteomes" id="UP000719412">
    <property type="component" value="Unassembled WGS sequence"/>
</dbReference>
<name>A0A8J6L858_TENMO</name>